<evidence type="ECO:0000256" key="1">
    <source>
        <dbReference type="ARBA" id="ARBA00004648"/>
    </source>
</evidence>
<dbReference type="STRING" id="461836.A0A0L0DFP9"/>
<keyword evidence="4 13" id="KW-0378">Hydrolase</keyword>
<proteinExistence type="inferred from homology"/>
<dbReference type="EC" id="3.2.1.106" evidence="11"/>
<keyword evidence="9" id="KW-0325">Glycoprotein</keyword>
<feature type="domain" description="Glycosyl hydrolase family 63 C-terminal" evidence="12">
    <location>
        <begin position="1"/>
        <end position="347"/>
    </location>
</feature>
<evidence type="ECO:0000259" key="12">
    <source>
        <dbReference type="Pfam" id="PF03200"/>
    </source>
</evidence>
<comment type="similarity">
    <text evidence="2">Belongs to the glycosyl hydrolase 63 family.</text>
</comment>
<protein>
    <recommendedName>
        <fullName evidence="11">mannosyl-oligosaccharide glucosidase</fullName>
        <ecNumber evidence="11">3.2.1.106</ecNumber>
    </recommendedName>
</protein>
<organism evidence="13 14">
    <name type="scientific">Thecamonas trahens ATCC 50062</name>
    <dbReference type="NCBI Taxonomy" id="461836"/>
    <lineage>
        <taxon>Eukaryota</taxon>
        <taxon>Apusozoa</taxon>
        <taxon>Apusomonadida</taxon>
        <taxon>Apusomonadidae</taxon>
        <taxon>Thecamonas</taxon>
    </lineage>
</organism>
<dbReference type="RefSeq" id="XP_013756345.1">
    <property type="nucleotide sequence ID" value="XM_013900891.1"/>
</dbReference>
<keyword evidence="10" id="KW-0326">Glycosidase</keyword>
<evidence type="ECO:0000256" key="7">
    <source>
        <dbReference type="ARBA" id="ARBA00022989"/>
    </source>
</evidence>
<evidence type="ECO:0000256" key="5">
    <source>
        <dbReference type="ARBA" id="ARBA00022824"/>
    </source>
</evidence>
<dbReference type="GO" id="GO:0005789">
    <property type="term" value="C:endoplasmic reticulum membrane"/>
    <property type="evidence" value="ECO:0007669"/>
    <property type="project" value="UniProtKB-SubCell"/>
</dbReference>
<evidence type="ECO:0000313" key="14">
    <source>
        <dbReference type="Proteomes" id="UP000054408"/>
    </source>
</evidence>
<dbReference type="Gene3D" id="1.50.10.10">
    <property type="match status" value="1"/>
</dbReference>
<dbReference type="InterPro" id="IPR004888">
    <property type="entry name" value="Glycoside_hydrolase_63"/>
</dbReference>
<evidence type="ECO:0000256" key="11">
    <source>
        <dbReference type="ARBA" id="ARBA00038888"/>
    </source>
</evidence>
<dbReference type="InterPro" id="IPR031335">
    <property type="entry name" value="Glyco_hydro_63_C"/>
</dbReference>
<gene>
    <name evidence="13" type="ORF">AMSG_06493</name>
</gene>
<evidence type="ECO:0000256" key="4">
    <source>
        <dbReference type="ARBA" id="ARBA00022801"/>
    </source>
</evidence>
<dbReference type="PANTHER" id="PTHR10412:SF11">
    <property type="entry name" value="MANNOSYL-OLIGOSACCHARIDE GLUCOSIDASE"/>
    <property type="match status" value="1"/>
</dbReference>
<evidence type="ECO:0000256" key="3">
    <source>
        <dbReference type="ARBA" id="ARBA00022692"/>
    </source>
</evidence>
<keyword evidence="6" id="KW-0735">Signal-anchor</keyword>
<name>A0A0L0DFP9_THETB</name>
<dbReference type="AlphaFoldDB" id="A0A0L0DFP9"/>
<dbReference type="Proteomes" id="UP000054408">
    <property type="component" value="Unassembled WGS sequence"/>
</dbReference>
<dbReference type="eggNOG" id="KOG2161">
    <property type="taxonomic scope" value="Eukaryota"/>
</dbReference>
<dbReference type="OMA" id="HNILICK"/>
<evidence type="ECO:0000256" key="9">
    <source>
        <dbReference type="ARBA" id="ARBA00023180"/>
    </source>
</evidence>
<keyword evidence="5" id="KW-0256">Endoplasmic reticulum</keyword>
<accession>A0A0L0DFP9</accession>
<dbReference type="PANTHER" id="PTHR10412">
    <property type="entry name" value="MANNOSYL-OLIGOSACCHARIDE GLUCOSIDASE"/>
    <property type="match status" value="1"/>
</dbReference>
<dbReference type="InterPro" id="IPR008928">
    <property type="entry name" value="6-hairpin_glycosidase_sf"/>
</dbReference>
<reference evidence="13 14" key="1">
    <citation type="submission" date="2010-05" db="EMBL/GenBank/DDBJ databases">
        <title>The Genome Sequence of Thecamonas trahens ATCC 50062.</title>
        <authorList>
            <consortium name="The Broad Institute Genome Sequencing Platform"/>
            <person name="Russ C."/>
            <person name="Cuomo C."/>
            <person name="Shea T."/>
            <person name="Young S.K."/>
            <person name="Zeng Q."/>
            <person name="Koehrsen M."/>
            <person name="Haas B."/>
            <person name="Borodovsky M."/>
            <person name="Guigo R."/>
            <person name="Alvarado L."/>
            <person name="Berlin A."/>
            <person name="Bochicchio J."/>
            <person name="Borenstein D."/>
            <person name="Chapman S."/>
            <person name="Chen Z."/>
            <person name="Freedman E."/>
            <person name="Gellesch M."/>
            <person name="Goldberg J."/>
            <person name="Griggs A."/>
            <person name="Gujja S."/>
            <person name="Heilman E."/>
            <person name="Heiman D."/>
            <person name="Hepburn T."/>
            <person name="Howarth C."/>
            <person name="Jen D."/>
            <person name="Larson L."/>
            <person name="Mehta T."/>
            <person name="Park D."/>
            <person name="Pearson M."/>
            <person name="Roberts A."/>
            <person name="Saif S."/>
            <person name="Shenoy N."/>
            <person name="Sisk P."/>
            <person name="Stolte C."/>
            <person name="Sykes S."/>
            <person name="Thomson T."/>
            <person name="Walk T."/>
            <person name="White J."/>
            <person name="Yandava C."/>
            <person name="Burger G."/>
            <person name="Gray M.W."/>
            <person name="Holland P.W.H."/>
            <person name="King N."/>
            <person name="Lang F.B.F."/>
            <person name="Roger A.J."/>
            <person name="Ruiz-Trillo I."/>
            <person name="Lander E."/>
            <person name="Nusbaum C."/>
        </authorList>
    </citation>
    <scope>NUCLEOTIDE SEQUENCE [LARGE SCALE GENOMIC DNA]</scope>
    <source>
        <strain evidence="13 14">ATCC 50062</strain>
    </source>
</reference>
<sequence length="352" mass="39001">MDSEGWIAREQILGPEAESRVPEEFMTQFRVYANPPTLLLPLASMQARLHAALDEAAASGLPASGDAELHDSLAFLRHAYPLVARQFEWFKSTQAGSLPHTFKWQGRTTNHTLTSGLDDYPRAPIVSPFEKHVDLASWMVLAARLLADMARVLDDEAAATSYEAQATSILTTLHNVHWNEAAGYYCDTGPDGTGSVHDEMQVCFLGYVSLFPLLTGLLEADDPRVGRLLDHMADPDTLWSPGGIRSLSATDPYYGTGENYWKGPVWMNINYMALAALANKYAVDEGPHRARAQQIYASLRANVVDTIVSNYIETGYFWEQYSPTNGVGQRTHPFAGWTTLVVLIMAEEYPPM</sequence>
<dbReference type="EMBL" id="GL349465">
    <property type="protein sequence ID" value="KNC51142.1"/>
    <property type="molecule type" value="Genomic_DNA"/>
</dbReference>
<keyword evidence="7" id="KW-1133">Transmembrane helix</keyword>
<dbReference type="GeneID" id="25565639"/>
<dbReference type="Pfam" id="PF03200">
    <property type="entry name" value="Glyco_hydro_63"/>
    <property type="match status" value="1"/>
</dbReference>
<feature type="non-terminal residue" evidence="13">
    <location>
        <position position="1"/>
    </location>
</feature>
<comment type="subcellular location">
    <subcellularLocation>
        <location evidence="1">Endoplasmic reticulum membrane</location>
        <topology evidence="1">Single-pass type II membrane protein</topology>
    </subcellularLocation>
</comment>
<evidence type="ECO:0000313" key="13">
    <source>
        <dbReference type="EMBL" id="KNC51142.1"/>
    </source>
</evidence>
<evidence type="ECO:0000256" key="10">
    <source>
        <dbReference type="ARBA" id="ARBA00023295"/>
    </source>
</evidence>
<dbReference type="GO" id="GO:0009311">
    <property type="term" value="P:oligosaccharide metabolic process"/>
    <property type="evidence" value="ECO:0007669"/>
    <property type="project" value="InterPro"/>
</dbReference>
<keyword evidence="8" id="KW-0472">Membrane</keyword>
<dbReference type="OrthoDB" id="410058at2759"/>
<evidence type="ECO:0000256" key="6">
    <source>
        <dbReference type="ARBA" id="ARBA00022968"/>
    </source>
</evidence>
<dbReference type="GO" id="GO:0006487">
    <property type="term" value="P:protein N-linked glycosylation"/>
    <property type="evidence" value="ECO:0007669"/>
    <property type="project" value="TreeGrafter"/>
</dbReference>
<keyword evidence="14" id="KW-1185">Reference proteome</keyword>
<evidence type="ECO:0000256" key="8">
    <source>
        <dbReference type="ARBA" id="ARBA00023136"/>
    </source>
</evidence>
<dbReference type="InterPro" id="IPR012341">
    <property type="entry name" value="6hp_glycosidase-like_sf"/>
</dbReference>
<evidence type="ECO:0000256" key="2">
    <source>
        <dbReference type="ARBA" id="ARBA00010833"/>
    </source>
</evidence>
<keyword evidence="3" id="KW-0812">Transmembrane</keyword>
<dbReference type="GO" id="GO:0004573">
    <property type="term" value="F:Glc3Man9GlcNAc2 oligosaccharide glucosidase activity"/>
    <property type="evidence" value="ECO:0007669"/>
    <property type="project" value="UniProtKB-EC"/>
</dbReference>
<dbReference type="SUPFAM" id="SSF48208">
    <property type="entry name" value="Six-hairpin glycosidases"/>
    <property type="match status" value="1"/>
</dbReference>